<organism evidence="1 2">
    <name type="scientific">Pseudoneurospora amorphoporcata</name>
    <dbReference type="NCBI Taxonomy" id="241081"/>
    <lineage>
        <taxon>Eukaryota</taxon>
        <taxon>Fungi</taxon>
        <taxon>Dikarya</taxon>
        <taxon>Ascomycota</taxon>
        <taxon>Pezizomycotina</taxon>
        <taxon>Sordariomycetes</taxon>
        <taxon>Sordariomycetidae</taxon>
        <taxon>Sordariales</taxon>
        <taxon>Sordariaceae</taxon>
        <taxon>Pseudoneurospora</taxon>
    </lineage>
</organism>
<evidence type="ECO:0000313" key="2">
    <source>
        <dbReference type="Proteomes" id="UP001303222"/>
    </source>
</evidence>
<sequence length="214" mass="23580">MSFKTVGEAIQAINAELFQGIDSSEHGMIPAVVQQKVAGKLKPVMRNGGIGEDTPLRDVAVPSPNMEFGSSRIERPEATCTSSVLAPARDDNAGKAQDDTAAPLTGNWALDQFNPAARPPKRRCRYAWCAICERWQSNYYQHNWCHVEKDPVLCPEPLLGGVPGMLCLEQFQDKAALRSHIQRDHGRYVNPVWKSAIRVNSPEGQALLNGESED</sequence>
<proteinExistence type="predicted"/>
<name>A0AAN6SJK3_9PEZI</name>
<dbReference type="EMBL" id="MU859073">
    <property type="protein sequence ID" value="KAK3955683.1"/>
    <property type="molecule type" value="Genomic_DNA"/>
</dbReference>
<comment type="caution">
    <text evidence="1">The sequence shown here is derived from an EMBL/GenBank/DDBJ whole genome shotgun (WGS) entry which is preliminary data.</text>
</comment>
<reference evidence="1" key="2">
    <citation type="submission" date="2023-06" db="EMBL/GenBank/DDBJ databases">
        <authorList>
            <consortium name="Lawrence Berkeley National Laboratory"/>
            <person name="Mondo S.J."/>
            <person name="Hensen N."/>
            <person name="Bonometti L."/>
            <person name="Westerberg I."/>
            <person name="Brannstrom I.O."/>
            <person name="Guillou S."/>
            <person name="Cros-Aarteil S."/>
            <person name="Calhoun S."/>
            <person name="Haridas S."/>
            <person name="Kuo A."/>
            <person name="Pangilinan J."/>
            <person name="Riley R."/>
            <person name="Labutti K."/>
            <person name="Andreopoulos B."/>
            <person name="Lipzen A."/>
            <person name="Chen C."/>
            <person name="Yanf M."/>
            <person name="Daum C."/>
            <person name="Ng V."/>
            <person name="Clum A."/>
            <person name="Steindorff A."/>
            <person name="Ohm R."/>
            <person name="Martin F."/>
            <person name="Silar P."/>
            <person name="Natvig D."/>
            <person name="Lalanne C."/>
            <person name="Gautier V."/>
            <person name="Ament-Velasquez S.L."/>
            <person name="Kruys A."/>
            <person name="Hutchinson M.I."/>
            <person name="Powell A.J."/>
            <person name="Barry K."/>
            <person name="Miller A.N."/>
            <person name="Grigoriev I.V."/>
            <person name="Debuchy R."/>
            <person name="Gladieux P."/>
            <person name="Thoren M.H."/>
            <person name="Johannesson H."/>
        </authorList>
    </citation>
    <scope>NUCLEOTIDE SEQUENCE</scope>
    <source>
        <strain evidence="1">CBS 626.80</strain>
    </source>
</reference>
<protein>
    <submittedName>
        <fullName evidence="1">Uncharacterized protein</fullName>
    </submittedName>
</protein>
<gene>
    <name evidence="1" type="ORF">QBC32DRAFT_321469</name>
</gene>
<keyword evidence="2" id="KW-1185">Reference proteome</keyword>
<reference evidence="1" key="1">
    <citation type="journal article" date="2023" name="Mol. Phylogenet. Evol.">
        <title>Genome-scale phylogeny and comparative genomics of the fungal order Sordariales.</title>
        <authorList>
            <person name="Hensen N."/>
            <person name="Bonometti L."/>
            <person name="Westerberg I."/>
            <person name="Brannstrom I.O."/>
            <person name="Guillou S."/>
            <person name="Cros-Aarteil S."/>
            <person name="Calhoun S."/>
            <person name="Haridas S."/>
            <person name="Kuo A."/>
            <person name="Mondo S."/>
            <person name="Pangilinan J."/>
            <person name="Riley R."/>
            <person name="LaButti K."/>
            <person name="Andreopoulos B."/>
            <person name="Lipzen A."/>
            <person name="Chen C."/>
            <person name="Yan M."/>
            <person name="Daum C."/>
            <person name="Ng V."/>
            <person name="Clum A."/>
            <person name="Steindorff A."/>
            <person name="Ohm R.A."/>
            <person name="Martin F."/>
            <person name="Silar P."/>
            <person name="Natvig D.O."/>
            <person name="Lalanne C."/>
            <person name="Gautier V."/>
            <person name="Ament-Velasquez S.L."/>
            <person name="Kruys A."/>
            <person name="Hutchinson M.I."/>
            <person name="Powell A.J."/>
            <person name="Barry K."/>
            <person name="Miller A.N."/>
            <person name="Grigoriev I.V."/>
            <person name="Debuchy R."/>
            <person name="Gladieux P."/>
            <person name="Hiltunen Thoren M."/>
            <person name="Johannesson H."/>
        </authorList>
    </citation>
    <scope>NUCLEOTIDE SEQUENCE</scope>
    <source>
        <strain evidence="1">CBS 626.80</strain>
    </source>
</reference>
<dbReference type="Proteomes" id="UP001303222">
    <property type="component" value="Unassembled WGS sequence"/>
</dbReference>
<accession>A0AAN6SJK3</accession>
<evidence type="ECO:0000313" key="1">
    <source>
        <dbReference type="EMBL" id="KAK3955683.1"/>
    </source>
</evidence>
<dbReference type="AlphaFoldDB" id="A0AAN6SJK3"/>